<feature type="signal peptide" evidence="1">
    <location>
        <begin position="1"/>
        <end position="23"/>
    </location>
</feature>
<evidence type="ECO:0000256" key="1">
    <source>
        <dbReference type="SAM" id="SignalP"/>
    </source>
</evidence>
<dbReference type="PATRIC" id="fig|883113.3.peg.1470"/>
<dbReference type="HOGENOM" id="CLU_905367_0_0_9"/>
<sequence>MKKRLLKIITLVLLTWPTALLHAQETSYTIQDFEGEYGLTMITMEMVDADKRIPIDSEDPQAIIDQILRTINDLRLDSVHRSSFVDGYQRLKEDFESSFEVDGGKFIEETTNHGLQKEKIIDANQPTPLPIFETKANSPLYDVGYLVFDKHDLYHIDIADYKEEGQTLYIDVLGKKDHAIINNQIDQPLFAALLPEGIVFDEYGYQDASYDDLLAMPDWTSLEVTFTGKIVKILELESYAYEFIVEDNKDSNQYYVKWNSEPNLDIAEGDTVYIRGQYMEMRMDYETNQEYPYIIVTKETDTVEKVD</sequence>
<keyword evidence="1" id="KW-0732">Signal</keyword>
<dbReference type="OrthoDB" id="9761387at2"/>
<dbReference type="Proteomes" id="UP000006190">
    <property type="component" value="Unassembled WGS sequence"/>
</dbReference>
<dbReference type="RefSeq" id="WP_006309696.1">
    <property type="nucleotide sequence ID" value="NZ_JH601133.1"/>
</dbReference>
<feature type="chain" id="PRO_5003590117" evidence="1">
    <location>
        <begin position="24"/>
        <end position="307"/>
    </location>
</feature>
<organism evidence="2 3">
    <name type="scientific">Facklamia languida CCUG 37842</name>
    <dbReference type="NCBI Taxonomy" id="883113"/>
    <lineage>
        <taxon>Bacteria</taxon>
        <taxon>Bacillati</taxon>
        <taxon>Bacillota</taxon>
        <taxon>Bacilli</taxon>
        <taxon>Lactobacillales</taxon>
        <taxon>Aerococcaceae</taxon>
        <taxon>Facklamia</taxon>
    </lineage>
</organism>
<gene>
    <name evidence="2" type="ORF">HMPREF9708_01469</name>
</gene>
<name>H3NKT0_9LACT</name>
<protein>
    <submittedName>
        <fullName evidence="2">Uncharacterized protein</fullName>
    </submittedName>
</protein>
<proteinExistence type="predicted"/>
<comment type="caution">
    <text evidence="2">The sequence shown here is derived from an EMBL/GenBank/DDBJ whole genome shotgun (WGS) entry which is preliminary data.</text>
</comment>
<dbReference type="AlphaFoldDB" id="H3NKT0"/>
<evidence type="ECO:0000313" key="3">
    <source>
        <dbReference type="Proteomes" id="UP000006190"/>
    </source>
</evidence>
<dbReference type="EMBL" id="AGEG01000016">
    <property type="protein sequence ID" value="EHR36208.1"/>
    <property type="molecule type" value="Genomic_DNA"/>
</dbReference>
<evidence type="ECO:0000313" key="2">
    <source>
        <dbReference type="EMBL" id="EHR36208.1"/>
    </source>
</evidence>
<reference evidence="2 3" key="1">
    <citation type="submission" date="2012-01" db="EMBL/GenBank/DDBJ databases">
        <title>The Genome Sequence of Facklamia languida CCUG 37842.</title>
        <authorList>
            <consortium name="The Broad Institute Genome Sequencing Platform"/>
            <person name="Earl A."/>
            <person name="Ward D."/>
            <person name="Feldgarden M."/>
            <person name="Gevers D."/>
            <person name="Huys G."/>
            <person name="Young S.K."/>
            <person name="Zeng Q."/>
            <person name="Gargeya S."/>
            <person name="Fitzgerald M."/>
            <person name="Haas B."/>
            <person name="Abouelleil A."/>
            <person name="Alvarado L."/>
            <person name="Arachchi H.M."/>
            <person name="Berlin A."/>
            <person name="Chapman S.B."/>
            <person name="Gearin G."/>
            <person name="Goldberg J."/>
            <person name="Griggs A."/>
            <person name="Gujja S."/>
            <person name="Hansen M."/>
            <person name="Heiman D."/>
            <person name="Howarth C."/>
            <person name="Larimer J."/>
            <person name="Lui A."/>
            <person name="MacDonald P.J.P."/>
            <person name="McCowen C."/>
            <person name="Montmayeur A."/>
            <person name="Murphy C."/>
            <person name="Neiman D."/>
            <person name="Pearson M."/>
            <person name="Priest M."/>
            <person name="Roberts A."/>
            <person name="Saif S."/>
            <person name="Shea T."/>
            <person name="Sisk P."/>
            <person name="Stolte C."/>
            <person name="Sykes S."/>
            <person name="Wortman J."/>
            <person name="Nusbaum C."/>
            <person name="Birren B."/>
        </authorList>
    </citation>
    <scope>NUCLEOTIDE SEQUENCE [LARGE SCALE GENOMIC DNA]</scope>
    <source>
        <strain evidence="2 3">CCUG 37842</strain>
    </source>
</reference>
<keyword evidence="3" id="KW-1185">Reference proteome</keyword>
<accession>H3NKT0</accession>